<dbReference type="PANTHER" id="PTHR11804">
    <property type="entry name" value="PROTEASE M3 THIMET OLIGOPEPTIDASE-RELATED"/>
    <property type="match status" value="1"/>
</dbReference>
<dbReference type="AlphaFoldDB" id="Q7VF67"/>
<evidence type="ECO:0000256" key="3">
    <source>
        <dbReference type="ARBA" id="ARBA00022801"/>
    </source>
</evidence>
<keyword evidence="1 6" id="KW-0645">Protease</keyword>
<evidence type="ECO:0000256" key="4">
    <source>
        <dbReference type="ARBA" id="ARBA00022833"/>
    </source>
</evidence>
<dbReference type="Pfam" id="PF01432">
    <property type="entry name" value="Peptidase_M3"/>
    <property type="match status" value="1"/>
</dbReference>
<dbReference type="CDD" id="cd09610">
    <property type="entry name" value="M3B_PepF"/>
    <property type="match status" value="1"/>
</dbReference>
<keyword evidence="5 6" id="KW-0482">Metalloprotease</keyword>
<keyword evidence="7" id="KW-1133">Transmembrane helix</keyword>
<evidence type="ECO:0000256" key="5">
    <source>
        <dbReference type="ARBA" id="ARBA00023049"/>
    </source>
</evidence>
<comment type="similarity">
    <text evidence="6">Belongs to the peptidase M3 family.</text>
</comment>
<evidence type="ECO:0000313" key="10">
    <source>
        <dbReference type="EMBL" id="AAP78407.1"/>
    </source>
</evidence>
<feature type="domain" description="Oligopeptidase F N-terminal" evidence="9">
    <location>
        <begin position="121"/>
        <end position="187"/>
    </location>
</feature>
<evidence type="ECO:0000259" key="9">
    <source>
        <dbReference type="Pfam" id="PF08439"/>
    </source>
</evidence>
<gene>
    <name evidence="10" type="primary">pepF</name>
    <name evidence="10" type="ordered locus">HH_1810</name>
</gene>
<keyword evidence="4 6" id="KW-0862">Zinc</keyword>
<organism evidence="10 11">
    <name type="scientific">Helicobacter hepaticus (strain ATCC 51449 / 3B1)</name>
    <dbReference type="NCBI Taxonomy" id="235279"/>
    <lineage>
        <taxon>Bacteria</taxon>
        <taxon>Pseudomonadati</taxon>
        <taxon>Campylobacterota</taxon>
        <taxon>Epsilonproteobacteria</taxon>
        <taxon>Campylobacterales</taxon>
        <taxon>Helicobacteraceae</taxon>
        <taxon>Helicobacter</taxon>
    </lineage>
</organism>
<evidence type="ECO:0000313" key="11">
    <source>
        <dbReference type="Proteomes" id="UP000002495"/>
    </source>
</evidence>
<evidence type="ECO:0000256" key="6">
    <source>
        <dbReference type="RuleBase" id="RU003435"/>
    </source>
</evidence>
<dbReference type="InterPro" id="IPR013647">
    <property type="entry name" value="OligopepF_N_dom"/>
</dbReference>
<dbReference type="GO" id="GO:0046872">
    <property type="term" value="F:metal ion binding"/>
    <property type="evidence" value="ECO:0007669"/>
    <property type="project" value="UniProtKB-UniRule"/>
</dbReference>
<dbReference type="EMBL" id="AE017125">
    <property type="protein sequence ID" value="AAP78407.1"/>
    <property type="molecule type" value="Genomic_DNA"/>
</dbReference>
<proteinExistence type="inferred from homology"/>
<dbReference type="GO" id="GO:0006508">
    <property type="term" value="P:proteolysis"/>
    <property type="evidence" value="ECO:0007669"/>
    <property type="project" value="UniProtKB-KW"/>
</dbReference>
<dbReference type="SUPFAM" id="SSF55486">
    <property type="entry name" value="Metalloproteases ('zincins'), catalytic domain"/>
    <property type="match status" value="1"/>
</dbReference>
<dbReference type="Proteomes" id="UP000002495">
    <property type="component" value="Chromosome"/>
</dbReference>
<dbReference type="Gene3D" id="1.10.1370.20">
    <property type="entry name" value="Oligoendopeptidase f, C-terminal domain"/>
    <property type="match status" value="1"/>
</dbReference>
<keyword evidence="2 6" id="KW-0479">Metal-binding</keyword>
<dbReference type="InterPro" id="IPR001567">
    <property type="entry name" value="Pept_M3A_M3B_dom"/>
</dbReference>
<evidence type="ECO:0000256" key="2">
    <source>
        <dbReference type="ARBA" id="ARBA00022723"/>
    </source>
</evidence>
<accession>Q7VF67</accession>
<protein>
    <submittedName>
        <fullName evidence="10">Oligoendopeptidase PepF</fullName>
    </submittedName>
</protein>
<evidence type="ECO:0000256" key="1">
    <source>
        <dbReference type="ARBA" id="ARBA00022670"/>
    </source>
</evidence>
<dbReference type="KEGG" id="hhe:HH_1810"/>
<evidence type="ECO:0000256" key="7">
    <source>
        <dbReference type="SAM" id="Phobius"/>
    </source>
</evidence>
<name>Q7VF67_HELHP</name>
<dbReference type="GO" id="GO:0006518">
    <property type="term" value="P:peptide metabolic process"/>
    <property type="evidence" value="ECO:0007669"/>
    <property type="project" value="TreeGrafter"/>
</dbReference>
<dbReference type="Gene3D" id="1.20.140.70">
    <property type="entry name" value="Oligopeptidase f, N-terminal domain"/>
    <property type="match status" value="1"/>
</dbReference>
<keyword evidence="11" id="KW-1185">Reference proteome</keyword>
<dbReference type="HOGENOM" id="CLU_021290_3_0_7"/>
<sequence>MNLEQNKLKTQRSSMRGIIESSQWDLTALFKTKEQLERFMSSHLRRAKKFAKSYEGQLKNIKPNEFADVIKEYEQILEGFGRIMTYVFLCFAKDTTQGDLYAKYEMQTTQIQNLVLFFEIEFCKLPETHRKEVIQHTPQYAYFLEKIIEQDTYQLSLAEEKVLLATSPVGVGAFSRLFDEHLAQFRFEPLKKENKKSNKGKKSHKLSEEEILSLLHHSKRSVRKYAQKVFSKKLKKSRHLLSYVLNMVRKDLSITTALRGYKLPESFRHINNGATQKSVDKLIDIVSAHYGIVADYYRVKASLLGINELQDYDRYAPLDTHTYEISYNEAIKLVLKAFENFSKEFKDIALKALKKGWVDSHPTPNKRGGAFSHGSVPSAHPYVLLNYTNSRRDAFTIAHEFGHMIHQELSKTQGYLNMDTPLTTAETASVFAEMLLFDMLKTTLDKQELISLYAGKLEDIFSTLFRQIVMTHFERRIHAQSEELKPEAFDKIWREENERMFGDSLKLTKNYDGWWCYIPHFVHSPFYCYAYSYGQLLVLALFGLYKSQKTPRMRAKFIQKYTDFLSLGGSKSPKDLIASFGFNLESDKFWLIGMAEVQKMLEEFKELVNAQNSLSSTF</sequence>
<dbReference type="Pfam" id="PF08439">
    <property type="entry name" value="Peptidase_M3_N"/>
    <property type="match status" value="1"/>
</dbReference>
<feature type="domain" description="Peptidase M3A/M3B catalytic" evidence="8">
    <location>
        <begin position="214"/>
        <end position="595"/>
    </location>
</feature>
<feature type="transmembrane region" description="Helical" evidence="7">
    <location>
        <begin position="526"/>
        <end position="545"/>
    </location>
</feature>
<dbReference type="eggNOG" id="COG1164">
    <property type="taxonomic scope" value="Bacteria"/>
</dbReference>
<reference evidence="10 11" key="1">
    <citation type="journal article" date="2003" name="Proc. Natl. Acad. Sci. U.S.A.">
        <title>The complete genome sequence of the carcinogenic bacterium Helicobacter hepaticus.</title>
        <authorList>
            <person name="Suerbaum S."/>
            <person name="Josenhans C."/>
            <person name="Sterzenbach T."/>
            <person name="Drescher B."/>
            <person name="Brandt P."/>
            <person name="Bell M."/>
            <person name="Droege M."/>
            <person name="Fartmann B."/>
            <person name="Fischer H.-P."/>
            <person name="Ge Z."/>
            <person name="Hoerster A."/>
            <person name="Holland R."/>
            <person name="Klein K."/>
            <person name="Koenig J."/>
            <person name="Macko L."/>
            <person name="Mendz G.L."/>
            <person name="Nyakatura G."/>
            <person name="Schauer D.B."/>
            <person name="Shen Z."/>
            <person name="Weber J."/>
            <person name="Frosch M."/>
            <person name="Fox J.G."/>
        </authorList>
    </citation>
    <scope>NUCLEOTIDE SEQUENCE [LARGE SCALE GENOMIC DNA]</scope>
    <source>
        <strain evidence="11">ATCC 51449 / 3B1</strain>
    </source>
</reference>
<dbReference type="PANTHER" id="PTHR11804:SF5">
    <property type="entry name" value="OLIGOENDOPEPTIDASE F"/>
    <property type="match status" value="1"/>
</dbReference>
<keyword evidence="3 6" id="KW-0378">Hydrolase</keyword>
<dbReference type="STRING" id="235279.HH_1810"/>
<evidence type="ECO:0000259" key="8">
    <source>
        <dbReference type="Pfam" id="PF01432"/>
    </source>
</evidence>
<dbReference type="InterPro" id="IPR045090">
    <property type="entry name" value="Pept_M3A_M3B"/>
</dbReference>
<dbReference type="GO" id="GO:0004222">
    <property type="term" value="F:metalloendopeptidase activity"/>
    <property type="evidence" value="ECO:0007669"/>
    <property type="project" value="InterPro"/>
</dbReference>
<keyword evidence="7" id="KW-0472">Membrane</keyword>
<dbReference type="InterPro" id="IPR042088">
    <property type="entry name" value="OligoPept_F_C"/>
</dbReference>
<comment type="cofactor">
    <cofactor evidence="6">
        <name>Zn(2+)</name>
        <dbReference type="ChEBI" id="CHEBI:29105"/>
    </cofactor>
    <text evidence="6">Binds 1 zinc ion.</text>
</comment>
<keyword evidence="7" id="KW-0812">Transmembrane</keyword>